<reference evidence="2" key="1">
    <citation type="submission" date="2014-03" db="EMBL/GenBank/DDBJ databases">
        <title>The sialotranscriptome of Amblyomma triste, Amblyomma parvum and Amblyomma cajennense ticks, uncovered by 454-based RNA-seq.</title>
        <authorList>
            <person name="Garcia G.R."/>
            <person name="Gardinassi L.G."/>
            <person name="Ribeiro J.M."/>
            <person name="Anatriello E."/>
            <person name="Ferreira B.R."/>
            <person name="Moreira H.N."/>
            <person name="Mafra C."/>
            <person name="Olegario M.M."/>
            <person name="Szabo P.J."/>
            <person name="Miranda-Santos I.K."/>
            <person name="Maruyama S.R."/>
        </authorList>
    </citation>
    <scope>NUCLEOTIDE SEQUENCE</scope>
    <source>
        <strain evidence="2">Mato Grasso do Sul</strain>
        <tissue evidence="2">Salivary glands</tissue>
    </source>
</reference>
<dbReference type="Pfam" id="PF02098">
    <property type="entry name" value="His_binding"/>
    <property type="match status" value="1"/>
</dbReference>
<feature type="chain" id="PRO_5001520911" evidence="1">
    <location>
        <begin position="27"/>
        <end position="183"/>
    </location>
</feature>
<dbReference type="AlphaFoldDB" id="A0A023GAC5"/>
<dbReference type="EMBL" id="GBBM01004619">
    <property type="protein sequence ID" value="JAC30799.1"/>
    <property type="molecule type" value="mRNA"/>
</dbReference>
<dbReference type="Gene3D" id="2.40.128.20">
    <property type="match status" value="1"/>
</dbReference>
<name>A0A023GAC5_AMBTT</name>
<keyword evidence="1" id="KW-0732">Signal</keyword>
<sequence>MHRPSPLILVSVCALLLSVHLTPTDAKHKETHEPFPDTLQIFETVLAATAIFDEDLDGDLDCVRGIRTEFNKEAQTASYVWLLKGQNGQPGTNITFHVKTGPTPGTAYFRLDDSDGPWNIIQYLYSDYKSCLVLDVPLMGGEQCMLWAMDEVKNNVPQHCTEKFKDICELEVLAYDEESCSTM</sequence>
<accession>A0A023GAC5</accession>
<protein>
    <submittedName>
        <fullName evidence="2">Putative lipocalin-2 1</fullName>
    </submittedName>
</protein>
<dbReference type="GO" id="GO:0030682">
    <property type="term" value="P:symbiont-mediated perturbation of host defenses"/>
    <property type="evidence" value="ECO:0007669"/>
    <property type="project" value="InterPro"/>
</dbReference>
<dbReference type="SUPFAM" id="SSF50814">
    <property type="entry name" value="Lipocalins"/>
    <property type="match status" value="1"/>
</dbReference>
<proteinExistence type="evidence at transcript level"/>
<feature type="signal peptide" evidence="1">
    <location>
        <begin position="1"/>
        <end position="26"/>
    </location>
</feature>
<evidence type="ECO:0000313" key="2">
    <source>
        <dbReference type="EMBL" id="JAC30799.1"/>
    </source>
</evidence>
<dbReference type="InterPro" id="IPR002970">
    <property type="entry name" value="Tick_his-bd"/>
</dbReference>
<organism evidence="2">
    <name type="scientific">Amblyomma triste</name>
    <name type="common">Neotropical tick</name>
    <dbReference type="NCBI Taxonomy" id="251400"/>
    <lineage>
        <taxon>Eukaryota</taxon>
        <taxon>Metazoa</taxon>
        <taxon>Ecdysozoa</taxon>
        <taxon>Arthropoda</taxon>
        <taxon>Chelicerata</taxon>
        <taxon>Arachnida</taxon>
        <taxon>Acari</taxon>
        <taxon>Parasitiformes</taxon>
        <taxon>Ixodida</taxon>
        <taxon>Ixodoidea</taxon>
        <taxon>Ixodidae</taxon>
        <taxon>Amblyomminae</taxon>
        <taxon>Amblyomma</taxon>
    </lineage>
</organism>
<dbReference type="InterPro" id="IPR012674">
    <property type="entry name" value="Calycin"/>
</dbReference>
<evidence type="ECO:0000256" key="1">
    <source>
        <dbReference type="SAM" id="SignalP"/>
    </source>
</evidence>
<dbReference type="GO" id="GO:0043176">
    <property type="term" value="F:amine binding"/>
    <property type="evidence" value="ECO:0007669"/>
    <property type="project" value="InterPro"/>
</dbReference>